<gene>
    <name evidence="1" type="ORF">S01H1_06127</name>
</gene>
<evidence type="ECO:0000313" key="1">
    <source>
        <dbReference type="EMBL" id="GAF78817.1"/>
    </source>
</evidence>
<organism evidence="1">
    <name type="scientific">marine sediment metagenome</name>
    <dbReference type="NCBI Taxonomy" id="412755"/>
    <lineage>
        <taxon>unclassified sequences</taxon>
        <taxon>metagenomes</taxon>
        <taxon>ecological metagenomes</taxon>
    </lineage>
</organism>
<sequence>MNECATEDCRLQGLHHLDHDALWYCQGCAINRLSELVSKLFTGYVRTSAELVFED</sequence>
<proteinExistence type="predicted"/>
<name>X0SSB4_9ZZZZ</name>
<dbReference type="AlphaFoldDB" id="X0SSB4"/>
<dbReference type="EMBL" id="BARS01003180">
    <property type="protein sequence ID" value="GAF78817.1"/>
    <property type="molecule type" value="Genomic_DNA"/>
</dbReference>
<reference evidence="1" key="1">
    <citation type="journal article" date="2014" name="Front. Microbiol.">
        <title>High frequency of phylogenetically diverse reductive dehalogenase-homologous genes in deep subseafloor sedimentary metagenomes.</title>
        <authorList>
            <person name="Kawai M."/>
            <person name="Futagami T."/>
            <person name="Toyoda A."/>
            <person name="Takaki Y."/>
            <person name="Nishi S."/>
            <person name="Hori S."/>
            <person name="Arai W."/>
            <person name="Tsubouchi T."/>
            <person name="Morono Y."/>
            <person name="Uchiyama I."/>
            <person name="Ito T."/>
            <person name="Fujiyama A."/>
            <person name="Inagaki F."/>
            <person name="Takami H."/>
        </authorList>
    </citation>
    <scope>NUCLEOTIDE SEQUENCE</scope>
    <source>
        <strain evidence="1">Expedition CK06-06</strain>
    </source>
</reference>
<accession>X0SSB4</accession>
<protein>
    <submittedName>
        <fullName evidence="1">Uncharacterized protein</fullName>
    </submittedName>
</protein>
<comment type="caution">
    <text evidence="1">The sequence shown here is derived from an EMBL/GenBank/DDBJ whole genome shotgun (WGS) entry which is preliminary data.</text>
</comment>